<dbReference type="RefSeq" id="WP_143720847.1">
    <property type="nucleotide sequence ID" value="NZ_VKDB01000010.1"/>
</dbReference>
<organism evidence="1 2">
    <name type="scientific">Deinococcus detaillensis</name>
    <dbReference type="NCBI Taxonomy" id="2592048"/>
    <lineage>
        <taxon>Bacteria</taxon>
        <taxon>Thermotogati</taxon>
        <taxon>Deinococcota</taxon>
        <taxon>Deinococci</taxon>
        <taxon>Deinococcales</taxon>
        <taxon>Deinococcaceae</taxon>
        <taxon>Deinococcus</taxon>
    </lineage>
</organism>
<keyword evidence="2" id="KW-1185">Reference proteome</keyword>
<comment type="caution">
    <text evidence="1">The sequence shown here is derived from an EMBL/GenBank/DDBJ whole genome shotgun (WGS) entry which is preliminary data.</text>
</comment>
<dbReference type="Proteomes" id="UP000316092">
    <property type="component" value="Unassembled WGS sequence"/>
</dbReference>
<evidence type="ECO:0000313" key="2">
    <source>
        <dbReference type="Proteomes" id="UP000316092"/>
    </source>
</evidence>
<gene>
    <name evidence="1" type="ORF">FNU79_10730</name>
</gene>
<dbReference type="InterPro" id="IPR019239">
    <property type="entry name" value="VapB_antitoxin"/>
</dbReference>
<dbReference type="Pfam" id="PF09957">
    <property type="entry name" value="VapB_antitoxin"/>
    <property type="match status" value="1"/>
</dbReference>
<dbReference type="EMBL" id="VKDB01000010">
    <property type="protein sequence ID" value="TSA84699.1"/>
    <property type="molecule type" value="Genomic_DNA"/>
</dbReference>
<protein>
    <submittedName>
        <fullName evidence="1">Type II toxin-antitoxin system VapB family antitoxin</fullName>
    </submittedName>
</protein>
<name>A0A553UWX6_9DEIO</name>
<dbReference type="OrthoDB" id="9805830at2"/>
<evidence type="ECO:0000313" key="1">
    <source>
        <dbReference type="EMBL" id="TSA84699.1"/>
    </source>
</evidence>
<sequence>MATNLHIDPNLLERALKVGGHRTKRETVTEALTEYIQHREQLKILDLFGTVDPADMLTDEEMRAQRQRS</sequence>
<proteinExistence type="predicted"/>
<reference evidence="1 2" key="1">
    <citation type="submission" date="2019-07" db="EMBL/GenBank/DDBJ databases">
        <title>Deinococcus detaillus sp. nov., isolated from humus soil in Antarctica.</title>
        <authorList>
            <person name="Zhang K."/>
        </authorList>
    </citation>
    <scope>NUCLEOTIDE SEQUENCE [LARGE SCALE GENOMIC DNA]</scope>
    <source>
        <strain evidence="1 2">H1</strain>
    </source>
</reference>
<accession>A0A553UWX6</accession>
<dbReference type="AlphaFoldDB" id="A0A553UWX6"/>